<evidence type="ECO:0000313" key="3">
    <source>
        <dbReference type="Proteomes" id="UP001620520"/>
    </source>
</evidence>
<feature type="chain" id="PRO_5045066263" evidence="1">
    <location>
        <begin position="25"/>
        <end position="184"/>
    </location>
</feature>
<protein>
    <submittedName>
        <fullName evidence="2">Lipoprotein with Yx(FWY)xxD motif</fullName>
    </submittedName>
</protein>
<dbReference type="PANTHER" id="PTHR39335:SF1">
    <property type="entry name" value="BLL4220 PROTEIN"/>
    <property type="match status" value="1"/>
</dbReference>
<proteinExistence type="predicted"/>
<dbReference type="InterPro" id="IPR005297">
    <property type="entry name" value="Lipoprotein_repeat"/>
</dbReference>
<dbReference type="Pfam" id="PF03640">
    <property type="entry name" value="Lipoprotein_15"/>
    <property type="match status" value="2"/>
</dbReference>
<gene>
    <name evidence="2" type="ORF">ABIA52_000603</name>
</gene>
<organism evidence="2 3">
    <name type="scientific">Paenarthrobacter histidinolovorans</name>
    <dbReference type="NCBI Taxonomy" id="43664"/>
    <lineage>
        <taxon>Bacteria</taxon>
        <taxon>Bacillati</taxon>
        <taxon>Actinomycetota</taxon>
        <taxon>Actinomycetes</taxon>
        <taxon>Micrococcales</taxon>
        <taxon>Micrococcaceae</taxon>
        <taxon>Paenarthrobacter</taxon>
    </lineage>
</organism>
<dbReference type="EMBL" id="JBIYEW010000003">
    <property type="protein sequence ID" value="MFK4637714.1"/>
    <property type="molecule type" value="Genomic_DNA"/>
</dbReference>
<accession>A0ABW8N450</accession>
<dbReference type="PROSITE" id="PS51257">
    <property type="entry name" value="PROKAR_LIPOPROTEIN"/>
    <property type="match status" value="1"/>
</dbReference>
<keyword evidence="1" id="KW-0732">Signal</keyword>
<keyword evidence="2" id="KW-0449">Lipoprotein</keyword>
<dbReference type="PANTHER" id="PTHR39335">
    <property type="entry name" value="BLL4220 PROTEIN"/>
    <property type="match status" value="1"/>
</dbReference>
<reference evidence="2 3" key="1">
    <citation type="submission" date="2024-10" db="EMBL/GenBank/DDBJ databases">
        <title>Novel secondary metabolite-producing bacteria for plant disease control.</title>
        <authorList>
            <person name="Chevrette M."/>
        </authorList>
    </citation>
    <scope>NUCLEOTIDE SEQUENCE [LARGE SCALE GENOMIC DNA]</scope>
    <source>
        <strain evidence="2 3">J30 TE3557</strain>
    </source>
</reference>
<feature type="signal peptide" evidence="1">
    <location>
        <begin position="1"/>
        <end position="24"/>
    </location>
</feature>
<comment type="caution">
    <text evidence="2">The sequence shown here is derived from an EMBL/GenBank/DDBJ whole genome shotgun (WGS) entry which is preliminary data.</text>
</comment>
<dbReference type="Proteomes" id="UP001620520">
    <property type="component" value="Unassembled WGS sequence"/>
</dbReference>
<name>A0ABW8N450_9MICC</name>
<evidence type="ECO:0000256" key="1">
    <source>
        <dbReference type="SAM" id="SignalP"/>
    </source>
</evidence>
<evidence type="ECO:0000313" key="2">
    <source>
        <dbReference type="EMBL" id="MFK4637714.1"/>
    </source>
</evidence>
<keyword evidence="3" id="KW-1185">Reference proteome</keyword>
<sequence>MKNLGMKNGVGFGLGALIVAAALAGCGGSSGTSTSTPPPAASSSPASSAAASSTAASSTAAGAEMKTASSSAGQIVVDSKGMSLYIFTKDVKDSGTSACTGACLQAWPVFTTTSDAPVVDGVSGTVGTIATPDGKKQVTLNGMPLYYYAKDKAAGDVTGQGVGGVWYLISPSGEMIKGAAAAGY</sequence>